<organism evidence="4 5">
    <name type="scientific">Limosilactobacillus reuteri</name>
    <name type="common">Lactobacillus reuteri</name>
    <dbReference type="NCBI Taxonomy" id="1598"/>
    <lineage>
        <taxon>Bacteria</taxon>
        <taxon>Bacillati</taxon>
        <taxon>Bacillota</taxon>
        <taxon>Bacilli</taxon>
        <taxon>Lactobacillales</taxon>
        <taxon>Lactobacillaceae</taxon>
        <taxon>Limosilactobacillus</taxon>
    </lineage>
</organism>
<evidence type="ECO:0000313" key="5">
    <source>
        <dbReference type="Proteomes" id="UP000244083"/>
    </source>
</evidence>
<evidence type="ECO:0000256" key="1">
    <source>
        <dbReference type="ARBA" id="ARBA00004328"/>
    </source>
</evidence>
<dbReference type="Proteomes" id="UP000244083">
    <property type="component" value="Unassembled WGS sequence"/>
</dbReference>
<keyword evidence="2" id="KW-0175">Coiled coil</keyword>
<evidence type="ECO:0000259" key="3">
    <source>
        <dbReference type="Pfam" id="PF05065"/>
    </source>
</evidence>
<dbReference type="EMBL" id="QAZN01000014">
    <property type="protein sequence ID" value="PTV03448.1"/>
    <property type="molecule type" value="Genomic_DNA"/>
</dbReference>
<dbReference type="AlphaFoldDB" id="A0A2T5Q2H7"/>
<comment type="caution">
    <text evidence="4">The sequence shown here is derived from an EMBL/GenBank/DDBJ whole genome shotgun (WGS) entry which is preliminary data.</text>
</comment>
<gene>
    <name evidence="4" type="ORF">DB325_07510</name>
</gene>
<proteinExistence type="predicted"/>
<protein>
    <submittedName>
        <fullName evidence="4">Phage major capsid protein</fullName>
    </submittedName>
</protein>
<accession>A0A2T5Q2H7</accession>
<feature type="coiled-coil region" evidence="2">
    <location>
        <begin position="42"/>
        <end position="69"/>
    </location>
</feature>
<dbReference type="InterPro" id="IPR054612">
    <property type="entry name" value="Phage_capsid-like_C"/>
</dbReference>
<evidence type="ECO:0000313" key="4">
    <source>
        <dbReference type="EMBL" id="PTV03448.1"/>
    </source>
</evidence>
<dbReference type="NCBIfam" id="TIGR01554">
    <property type="entry name" value="major_cap_HK97"/>
    <property type="match status" value="1"/>
</dbReference>
<evidence type="ECO:0000256" key="2">
    <source>
        <dbReference type="SAM" id="Coils"/>
    </source>
</evidence>
<dbReference type="SUPFAM" id="SSF56563">
    <property type="entry name" value="Major capsid protein gp5"/>
    <property type="match status" value="1"/>
</dbReference>
<sequence length="405" mass="44862">MRMSTTINQLNDTWVAEGQKVADLNAKLNSAVLNDDFSADKFAELKTQRDNALARRNALKEQLDQARAETVVQMEDSQKKPLNNKEKDLKAEFISNFKNMVRGRFDAITSSVEVDADGNGTGGLTIPVDVQTTIHTLVRQFATLQNLVNVESVSTTSGSRVYETLSDITPMKQMDSEDGLISDGEDPKLHLIKYLIKEYGAINTVTNNLLKDSAENILSWLETWIAKKVAVTRNVAIIAVMDKATKKPTITKMDDIKDLENNTLDPTIMATSTFVTNQSGYNVLSKIKDAEGRYMIQPDVTQSDRYLLDNKPITVVADKWLPDISGSHPLYFGDYKEAITLYDREHMSLLTTNIGAGAYEHNTTKIRCIDRFDVQMIDDGAIAVGSFKTIADQTATTAADSGKTA</sequence>
<comment type="subcellular location">
    <subcellularLocation>
        <location evidence="1">Virion</location>
    </subcellularLocation>
</comment>
<dbReference type="InterPro" id="IPR024455">
    <property type="entry name" value="Phage_capsid"/>
</dbReference>
<reference evidence="5" key="1">
    <citation type="submission" date="2018-04" db="EMBL/GenBank/DDBJ databases">
        <title>Draft Genome Sequences of 10 Lactobacillus Species from 22 Commercial Probiotic Products.</title>
        <authorList>
            <person name="Gangiredla J."/>
            <person name="Barnaba T.J."/>
            <person name="Mammel M.K."/>
            <person name="Lacher D.W."/>
            <person name="Elkins C.A."/>
            <person name="Lampel K.A."/>
            <person name="Whitehouse C.A."/>
            <person name="Tartera C."/>
        </authorList>
    </citation>
    <scope>NUCLEOTIDE SEQUENCE [LARGE SCALE GENOMIC DNA]</scope>
    <source>
        <strain evidence="5">DS12_10</strain>
    </source>
</reference>
<name>A0A2T5Q2H7_LIMRT</name>
<feature type="domain" description="Phage capsid-like C-terminal" evidence="3">
    <location>
        <begin position="122"/>
        <end position="387"/>
    </location>
</feature>
<dbReference type="Pfam" id="PF05065">
    <property type="entry name" value="Phage_capsid"/>
    <property type="match status" value="1"/>
</dbReference>